<dbReference type="OrthoDB" id="425811at2"/>
<dbReference type="Gene3D" id="3.40.50.1010">
    <property type="entry name" value="5'-nuclease"/>
    <property type="match status" value="1"/>
</dbReference>
<accession>B7KH36</accession>
<dbReference type="KEGG" id="cyc:PCC7424_0789"/>
<dbReference type="Pfam" id="PF01850">
    <property type="entry name" value="PIN"/>
    <property type="match status" value="1"/>
</dbReference>
<dbReference type="AlphaFoldDB" id="B7KH36"/>
<evidence type="ECO:0000259" key="1">
    <source>
        <dbReference type="Pfam" id="PF01850"/>
    </source>
</evidence>
<name>B7KH36_GLOC7</name>
<protein>
    <submittedName>
        <fullName evidence="2">PilT protein domain protein</fullName>
    </submittedName>
</protein>
<dbReference type="InterPro" id="IPR029060">
    <property type="entry name" value="PIN-like_dom_sf"/>
</dbReference>
<dbReference type="eggNOG" id="COG2402">
    <property type="taxonomic scope" value="Bacteria"/>
</dbReference>
<gene>
    <name evidence="2" type="ordered locus">PCC7424_0789</name>
</gene>
<keyword evidence="3" id="KW-1185">Reference proteome</keyword>
<dbReference type="HOGENOM" id="CLU_143452_1_1_3"/>
<evidence type="ECO:0000313" key="3">
    <source>
        <dbReference type="Proteomes" id="UP000002384"/>
    </source>
</evidence>
<feature type="domain" description="PIN" evidence="1">
    <location>
        <begin position="7"/>
        <end position="125"/>
    </location>
</feature>
<dbReference type="EMBL" id="CP001291">
    <property type="protein sequence ID" value="ACK69245.1"/>
    <property type="molecule type" value="Genomic_DNA"/>
</dbReference>
<proteinExistence type="predicted"/>
<dbReference type="STRING" id="65393.PCC7424_0789"/>
<evidence type="ECO:0000313" key="2">
    <source>
        <dbReference type="EMBL" id="ACK69245.1"/>
    </source>
</evidence>
<reference evidence="3" key="1">
    <citation type="journal article" date="2011" name="MBio">
        <title>Novel metabolic attributes of the genus Cyanothece, comprising a group of unicellular nitrogen-fixing Cyanobacteria.</title>
        <authorList>
            <person name="Bandyopadhyay A."/>
            <person name="Elvitigala T."/>
            <person name="Welsh E."/>
            <person name="Stockel J."/>
            <person name="Liberton M."/>
            <person name="Min H."/>
            <person name="Sherman L.A."/>
            <person name="Pakrasi H.B."/>
        </authorList>
    </citation>
    <scope>NUCLEOTIDE SEQUENCE [LARGE SCALE GENOMIC DNA]</scope>
    <source>
        <strain evidence="3">PCC 7424</strain>
    </source>
</reference>
<dbReference type="SUPFAM" id="SSF88723">
    <property type="entry name" value="PIN domain-like"/>
    <property type="match status" value="1"/>
</dbReference>
<dbReference type="RefSeq" id="WP_012598192.1">
    <property type="nucleotide sequence ID" value="NC_011729.1"/>
</dbReference>
<organism evidence="2 3">
    <name type="scientific">Gloeothece citriformis (strain PCC 7424)</name>
    <name type="common">Cyanothece sp. (strain PCC 7424)</name>
    <dbReference type="NCBI Taxonomy" id="65393"/>
    <lineage>
        <taxon>Bacteria</taxon>
        <taxon>Bacillati</taxon>
        <taxon>Cyanobacteriota</taxon>
        <taxon>Cyanophyceae</taxon>
        <taxon>Oscillatoriophycideae</taxon>
        <taxon>Chroococcales</taxon>
        <taxon>Aphanothecaceae</taxon>
        <taxon>Gloeothece</taxon>
        <taxon>Gloeothece citriformis</taxon>
    </lineage>
</organism>
<dbReference type="Proteomes" id="UP000002384">
    <property type="component" value="Chromosome"/>
</dbReference>
<sequence length="145" mass="16867">MNYPPIILVDSSILVAYYSTNDDYHQPVCTFFERCTSQLITTVPCVTEVMYLLSSSYLTQNEFLNDLAQKLYECIPLLNQDFERIKQLNQQYADLPGDFADLSLVAISERLNIAAIVTLDDDFNIYRRYRKQPFERILLPNSNSF</sequence>
<dbReference type="InterPro" id="IPR002716">
    <property type="entry name" value="PIN_dom"/>
</dbReference>